<comment type="caution">
    <text evidence="3">The sequence shown here is derived from an EMBL/GenBank/DDBJ whole genome shotgun (WGS) entry which is preliminary data.</text>
</comment>
<sequence length="235" mass="24687">MIRKNILKFVYSFFLLCFFTMSCSVPFPGDTSGVLLLALLNSNSNSGGGTTDPVLSYKFLFVTTTPSGGSLGTVTGADTMCANEKNSNFSSLPGTGSDYKALIVSNVAPVRQACTAAYCTNPAQNIGWVLLPNQDYYKGSTSSPVKVFTTNAAGIVVFPTPGLSANIDPGGAVEWWTGLAQDWTTSGGDICNNWSNGTGVFTGMYGAGNVTNENSIGSLFGDACNTPRRLVCVRQ</sequence>
<dbReference type="PROSITE" id="PS51257">
    <property type="entry name" value="PROKAR_LIPOPROTEIN"/>
    <property type="match status" value="1"/>
</dbReference>
<name>A0ABX9M220_9LEPT</name>
<accession>A0ABX9M220</accession>
<organism evidence="3 4">
    <name type="scientific">Leptospira yasudae</name>
    <dbReference type="NCBI Taxonomy" id="2202201"/>
    <lineage>
        <taxon>Bacteria</taxon>
        <taxon>Pseudomonadati</taxon>
        <taxon>Spirochaetota</taxon>
        <taxon>Spirochaetia</taxon>
        <taxon>Leptospirales</taxon>
        <taxon>Leptospiraceae</taxon>
        <taxon>Leptospira</taxon>
    </lineage>
</organism>
<dbReference type="SUPFAM" id="SSF56436">
    <property type="entry name" value="C-type lectin-like"/>
    <property type="match status" value="1"/>
</dbReference>
<dbReference type="InterPro" id="IPR016187">
    <property type="entry name" value="CTDL_fold"/>
</dbReference>
<evidence type="ECO:0000256" key="1">
    <source>
        <dbReference type="SAM" id="SignalP"/>
    </source>
</evidence>
<evidence type="ECO:0000259" key="2">
    <source>
        <dbReference type="Pfam" id="PF07588"/>
    </source>
</evidence>
<keyword evidence="1" id="KW-0732">Signal</keyword>
<dbReference type="Pfam" id="PF07588">
    <property type="entry name" value="DUF1554"/>
    <property type="match status" value="1"/>
</dbReference>
<gene>
    <name evidence="3" type="ORF">DLM77_11365</name>
</gene>
<dbReference type="Gene3D" id="3.10.100.10">
    <property type="entry name" value="Mannose-Binding Protein A, subunit A"/>
    <property type="match status" value="1"/>
</dbReference>
<dbReference type="Proteomes" id="UP000285569">
    <property type="component" value="Unassembled WGS sequence"/>
</dbReference>
<dbReference type="InterPro" id="IPR011448">
    <property type="entry name" value="DUF1554"/>
</dbReference>
<feature type="domain" description="DUF1554" evidence="2">
    <location>
        <begin position="68"/>
        <end position="209"/>
    </location>
</feature>
<evidence type="ECO:0000313" key="4">
    <source>
        <dbReference type="Proteomes" id="UP000285569"/>
    </source>
</evidence>
<reference evidence="4" key="1">
    <citation type="submission" date="2018-05" db="EMBL/GenBank/DDBJ databases">
        <title>Leptospira yasudae sp. nov. and Leptospira stimsonii sp. nov., two pathogenic species of the genus Leptospira isolated from environmental sources.</title>
        <authorList>
            <person name="Casanovas-Massana A."/>
            <person name="Hamond C."/>
            <person name="Santos L.A."/>
            <person name="Hacker K.P."/>
            <person name="Balassiano I."/>
            <person name="Medeiros M.A."/>
            <person name="Reis M.G."/>
            <person name="Ko A.I."/>
            <person name="Wunder E.A."/>
        </authorList>
    </citation>
    <scope>NUCLEOTIDE SEQUENCE [LARGE SCALE GENOMIC DNA]</scope>
    <source>
        <strain evidence="4">B21</strain>
    </source>
</reference>
<dbReference type="InterPro" id="IPR016186">
    <property type="entry name" value="C-type_lectin-like/link_sf"/>
</dbReference>
<dbReference type="EMBL" id="QHCR01000005">
    <property type="protein sequence ID" value="RHX79493.1"/>
    <property type="molecule type" value="Genomic_DNA"/>
</dbReference>
<reference evidence="3 4" key="2">
    <citation type="journal article" date="2020" name="Int. J. Syst. Evol. Microbiol.">
        <title>Leptospira yasudae sp. nov. and Leptospira stimsonii sp. nov., two new species of the pathogenic group isolated from environmental sources.</title>
        <authorList>
            <person name="Casanovas-Massana A."/>
            <person name="Hamond C."/>
            <person name="Santos L.A."/>
            <person name="de Oliveira D."/>
            <person name="Hacker K.P."/>
            <person name="Balassiano I."/>
            <person name="Costa F."/>
            <person name="Medeiros M.A."/>
            <person name="Reis M.G."/>
            <person name="Ko A.I."/>
            <person name="Wunder E.A."/>
        </authorList>
    </citation>
    <scope>NUCLEOTIDE SEQUENCE [LARGE SCALE GENOMIC DNA]</scope>
    <source>
        <strain evidence="3 4">B21</strain>
    </source>
</reference>
<proteinExistence type="predicted"/>
<feature type="chain" id="PRO_5045384528" description="DUF1554 domain-containing protein" evidence="1">
    <location>
        <begin position="25"/>
        <end position="235"/>
    </location>
</feature>
<feature type="signal peptide" evidence="1">
    <location>
        <begin position="1"/>
        <end position="24"/>
    </location>
</feature>
<protein>
    <recommendedName>
        <fullName evidence="2">DUF1554 domain-containing protein</fullName>
    </recommendedName>
</protein>
<evidence type="ECO:0000313" key="3">
    <source>
        <dbReference type="EMBL" id="RHX79493.1"/>
    </source>
</evidence>
<keyword evidence="4" id="KW-1185">Reference proteome</keyword>